<sequence length="372" mass="41960">MPKGPVLDKFVKGKRYSQREFLRLVLDTVTAITALPTYERGCRARDVAERFGDPAWGERDNLQIIAVTLNNLKNRNYVRSPERGLFLVNEGKASLGLDVQEQIEIAVADVLTAQGGYGRRKVIDVAMGAERWSKEQVTINRVINQNDRIRRDYKGMAYALYNLAPEELALLPQQGRWLHLQSAAGLRMITGKPTHDIYNLIEKAARQQYRNIGAIFRLVLDHIDEEFVDGLENDDDLHDAMKAYTRAFSDIDSAAKRLIEERYGPAGDKFTALQQKGWSLDEIDTARRDALLDYDRDAPLRLIDLFCEGDAHAHERAPIAFYEAFAKWAGLDAPALSRGIIMADLSRIKRMSKLDALEDGPLPGYEDAAPAE</sequence>
<reference evidence="1 2" key="1">
    <citation type="journal article" date="2012" name="BMC Genomics">
        <title>The Caulobacter crescentus phage phiCbK: genomics of a canonical phage.</title>
        <authorList>
            <person name="Gill J.J."/>
            <person name="Berry J.D."/>
            <person name="Russell W.K."/>
            <person name="Lessor L."/>
            <person name="Escobar Garcia D.A."/>
            <person name="Hernandez D."/>
            <person name="Kane A."/>
            <person name="Keene J."/>
            <person name="Maddox M."/>
            <person name="Martin R."/>
            <person name="Mohan S."/>
            <person name="Thorn A.M."/>
            <person name="Russell D.H."/>
            <person name="Young R."/>
        </authorList>
    </citation>
    <scope>NUCLEOTIDE SEQUENCE [LARGE SCALE GENOMIC DNA]</scope>
</reference>
<dbReference type="OrthoDB" id="30150at10239"/>
<proteinExistence type="predicted"/>
<keyword evidence="2" id="KW-1185">Reference proteome</keyword>
<dbReference type="KEGG" id="vg:13996104"/>
<evidence type="ECO:0000313" key="1">
    <source>
        <dbReference type="EMBL" id="AFU86805.1"/>
    </source>
</evidence>
<organism evidence="1 2">
    <name type="scientific">Caulobacter phage CcrRogue</name>
    <dbReference type="NCBI Taxonomy" id="2927986"/>
    <lineage>
        <taxon>Viruses</taxon>
        <taxon>Duplodnaviria</taxon>
        <taxon>Heunggongvirae</taxon>
        <taxon>Uroviricota</taxon>
        <taxon>Caudoviricetes</taxon>
        <taxon>Jeanschmidtviridae</taxon>
        <taxon>Poindextervirus</taxon>
        <taxon>Poindextervirus rogue</taxon>
    </lineage>
</organism>
<evidence type="ECO:0000313" key="2">
    <source>
        <dbReference type="Proteomes" id="UP000000461"/>
    </source>
</evidence>
<dbReference type="EMBL" id="JX100814">
    <property type="protein sequence ID" value="AFU86805.1"/>
    <property type="molecule type" value="Genomic_DNA"/>
</dbReference>
<gene>
    <name evidence="1" type="ORF">CcrRogue_gp323</name>
</gene>
<name>K4JR89_9CAUD</name>
<dbReference type="Proteomes" id="UP000000461">
    <property type="component" value="Segment"/>
</dbReference>
<accession>K4JR89</accession>
<protein>
    <submittedName>
        <fullName evidence="1">Uncharacterized protein</fullName>
    </submittedName>
</protein>